<dbReference type="Pfam" id="PF02113">
    <property type="entry name" value="Peptidase_S13"/>
    <property type="match status" value="2"/>
</dbReference>
<gene>
    <name evidence="4" type="ORF">GWK10_00955</name>
</gene>
<dbReference type="InterPro" id="IPR000667">
    <property type="entry name" value="Peptidase_S13"/>
</dbReference>
<reference evidence="4 5" key="1">
    <citation type="submission" date="2020-01" db="EMBL/GenBank/DDBJ databases">
        <title>Spongiivirga citrea KCTC 32990T.</title>
        <authorList>
            <person name="Wang G."/>
        </authorList>
    </citation>
    <scope>NUCLEOTIDE SEQUENCE [LARGE SCALE GENOMIC DNA]</scope>
    <source>
        <strain evidence="4 5">KCTC 32990</strain>
    </source>
</reference>
<dbReference type="InterPro" id="IPR012338">
    <property type="entry name" value="Beta-lactam/transpept-like"/>
</dbReference>
<keyword evidence="5" id="KW-1185">Reference proteome</keyword>
<dbReference type="GO" id="GO:0000270">
    <property type="term" value="P:peptidoglycan metabolic process"/>
    <property type="evidence" value="ECO:0007669"/>
    <property type="project" value="TreeGrafter"/>
</dbReference>
<feature type="chain" id="PRO_5026769021" evidence="3">
    <location>
        <begin position="20"/>
        <end position="426"/>
    </location>
</feature>
<proteinExistence type="inferred from homology"/>
<organism evidence="4 5">
    <name type="scientific">Spongiivirga citrea</name>
    <dbReference type="NCBI Taxonomy" id="1481457"/>
    <lineage>
        <taxon>Bacteria</taxon>
        <taxon>Pseudomonadati</taxon>
        <taxon>Bacteroidota</taxon>
        <taxon>Flavobacteriia</taxon>
        <taxon>Flavobacteriales</taxon>
        <taxon>Flavobacteriaceae</taxon>
        <taxon>Spongiivirga</taxon>
    </lineage>
</organism>
<evidence type="ECO:0000256" key="3">
    <source>
        <dbReference type="SAM" id="SignalP"/>
    </source>
</evidence>
<feature type="signal peptide" evidence="3">
    <location>
        <begin position="1"/>
        <end position="19"/>
    </location>
</feature>
<comment type="caution">
    <text evidence="4">The sequence shown here is derived from an EMBL/GenBank/DDBJ whole genome shotgun (WGS) entry which is preliminary data.</text>
</comment>
<dbReference type="EMBL" id="JAABOQ010000001">
    <property type="protein sequence ID" value="NER15757.1"/>
    <property type="molecule type" value="Genomic_DNA"/>
</dbReference>
<name>A0A6M0CJZ5_9FLAO</name>
<dbReference type="GO" id="GO:0004185">
    <property type="term" value="F:serine-type carboxypeptidase activity"/>
    <property type="evidence" value="ECO:0007669"/>
    <property type="project" value="InterPro"/>
</dbReference>
<keyword evidence="4" id="KW-0645">Protease</keyword>
<sequence>MNRLFWIALSVFLLFNSCASTNRIAKPRQIEKFFSQPFYKNQFTGFKLFDPQTKKTIKGIHANKYFIPASNAKIVTLLSALKTLNDSVVGLKYLKQNDTLYIKGTGDPSLLHPYFKDSTVIHFLKNVSMPIVLQTGHYDDQPYGPGWAWEDFDTYFSPEKSALPIYGNVLSIHNENDSLKIAPKSFKDAISFEKTRFKRERLKNSFSFVKPTQDTLQIPFITSDSLTSRLLSNAIEKEIILQDSIKTGIYRKLFTVKTDSLLARMMIESDNFIAEQLLLLSSDALTDSLNSGKARKHILETHSQLFGKVPRWVDGSGLSRYNLMSPDQLVNVLNELYNVVDRNRLFALFPKAGINGTLKTYGQAEGDPFIIAKSGSFGNTYNLSGYLKTKSGKVLIFSFMNNHYQQPSSSIKNKIYELLKAIRNEY</sequence>
<dbReference type="PANTHER" id="PTHR30023:SF0">
    <property type="entry name" value="PENICILLIN-SENSITIVE CARBOXYPEPTIDASE A"/>
    <property type="match status" value="1"/>
</dbReference>
<evidence type="ECO:0000313" key="4">
    <source>
        <dbReference type="EMBL" id="NER15757.1"/>
    </source>
</evidence>
<keyword evidence="2" id="KW-0378">Hydrolase</keyword>
<keyword evidence="4" id="KW-0121">Carboxypeptidase</keyword>
<protein>
    <submittedName>
        <fullName evidence="4">D-alanyl-D-alanine carboxypeptidase</fullName>
    </submittedName>
</protein>
<dbReference type="Proteomes" id="UP000474296">
    <property type="component" value="Unassembled WGS sequence"/>
</dbReference>
<evidence type="ECO:0000313" key="5">
    <source>
        <dbReference type="Proteomes" id="UP000474296"/>
    </source>
</evidence>
<dbReference type="AlphaFoldDB" id="A0A6M0CJZ5"/>
<dbReference type="GO" id="GO:0006508">
    <property type="term" value="P:proteolysis"/>
    <property type="evidence" value="ECO:0007669"/>
    <property type="project" value="InterPro"/>
</dbReference>
<comment type="similarity">
    <text evidence="1">Belongs to the peptidase S13 family.</text>
</comment>
<accession>A0A6M0CJZ5</accession>
<evidence type="ECO:0000256" key="1">
    <source>
        <dbReference type="ARBA" id="ARBA00006096"/>
    </source>
</evidence>
<dbReference type="Gene3D" id="3.40.710.10">
    <property type="entry name" value="DD-peptidase/beta-lactamase superfamily"/>
    <property type="match status" value="2"/>
</dbReference>
<keyword evidence="3" id="KW-0732">Signal</keyword>
<dbReference type="PANTHER" id="PTHR30023">
    <property type="entry name" value="D-ALANYL-D-ALANINE CARBOXYPEPTIDASE"/>
    <property type="match status" value="1"/>
</dbReference>
<dbReference type="PRINTS" id="PR00922">
    <property type="entry name" value="DADACBPTASE3"/>
</dbReference>
<evidence type="ECO:0000256" key="2">
    <source>
        <dbReference type="ARBA" id="ARBA00022801"/>
    </source>
</evidence>
<dbReference type="SUPFAM" id="SSF56601">
    <property type="entry name" value="beta-lactamase/transpeptidase-like"/>
    <property type="match status" value="1"/>
</dbReference>
<dbReference type="RefSeq" id="WP_164029026.1">
    <property type="nucleotide sequence ID" value="NZ_JAABOQ010000001.1"/>
</dbReference>